<sequence length="159" mass="17428">MSEAPSMPMIPLPRPQSDAAAAITRGVRRMLAERGVRGLVEFSLANGRRADILALADDGEVTIVEVKSSIIDFKTDQKWPEYLDYCDRFFFAVDADFPVDLIPAECGLIIADAFGAEIIRPAPLAKLAAARRKTLTLKVAHIAMARLHRVEDPGLRVGE</sequence>
<organism evidence="1 2">
    <name type="scientific">Niveispirillum cyanobacteriorum</name>
    <dbReference type="NCBI Taxonomy" id="1612173"/>
    <lineage>
        <taxon>Bacteria</taxon>
        <taxon>Pseudomonadati</taxon>
        <taxon>Pseudomonadota</taxon>
        <taxon>Alphaproteobacteria</taxon>
        <taxon>Rhodospirillales</taxon>
        <taxon>Azospirillaceae</taxon>
        <taxon>Niveispirillum</taxon>
    </lineage>
</organism>
<dbReference type="EMBL" id="CP025611">
    <property type="protein sequence ID" value="AUN31707.1"/>
    <property type="molecule type" value="Genomic_DNA"/>
</dbReference>
<dbReference type="KEGG" id="ncb:C0V82_05940"/>
<dbReference type="AlphaFoldDB" id="A0A2K9NF48"/>
<dbReference type="PIRSF" id="PIRSF031796">
    <property type="entry name" value="UPC031796"/>
    <property type="match status" value="1"/>
</dbReference>
<accession>A0A2K9NF48</accession>
<dbReference type="OrthoDB" id="5194526at2"/>
<evidence type="ECO:0000313" key="2">
    <source>
        <dbReference type="Proteomes" id="UP000234752"/>
    </source>
</evidence>
<keyword evidence="2" id="KW-1185">Reference proteome</keyword>
<dbReference type="InterPro" id="IPR009394">
    <property type="entry name" value="MmcB-like"/>
</dbReference>
<protein>
    <submittedName>
        <fullName evidence="1">DNA repair protein MmcB-related protein</fullName>
    </submittedName>
</protein>
<gene>
    <name evidence="1" type="ORF">C0V82_05940</name>
</gene>
<evidence type="ECO:0000313" key="1">
    <source>
        <dbReference type="EMBL" id="AUN31707.1"/>
    </source>
</evidence>
<dbReference type="Pfam" id="PF06319">
    <property type="entry name" value="MmcB-like"/>
    <property type="match status" value="1"/>
</dbReference>
<proteinExistence type="predicted"/>
<reference evidence="1 2" key="1">
    <citation type="submission" date="2017-12" db="EMBL/GenBank/DDBJ databases">
        <title>Genomes of bacteria within cyanobacterial aggregates.</title>
        <authorList>
            <person name="Cai H."/>
        </authorList>
    </citation>
    <scope>NUCLEOTIDE SEQUENCE [LARGE SCALE GENOMIC DNA]</scope>
    <source>
        <strain evidence="1 2">TH16</strain>
    </source>
</reference>
<name>A0A2K9NF48_9PROT</name>
<dbReference type="Proteomes" id="UP000234752">
    <property type="component" value="Chromosome eg_1"/>
</dbReference>